<evidence type="ECO:0000313" key="3">
    <source>
        <dbReference type="Proteomes" id="UP001596978"/>
    </source>
</evidence>
<dbReference type="SUPFAM" id="SSF50156">
    <property type="entry name" value="PDZ domain-like"/>
    <property type="match status" value="1"/>
</dbReference>
<dbReference type="Gene3D" id="2.40.70.10">
    <property type="entry name" value="Acid Proteases"/>
    <property type="match status" value="2"/>
</dbReference>
<gene>
    <name evidence="2" type="ORF">ACFQ1M_10440</name>
</gene>
<accession>A0ABW3D0X6</accession>
<reference evidence="3" key="1">
    <citation type="journal article" date="2019" name="Int. J. Syst. Evol. Microbiol.">
        <title>The Global Catalogue of Microorganisms (GCM) 10K type strain sequencing project: providing services to taxonomists for standard genome sequencing and annotation.</title>
        <authorList>
            <consortium name="The Broad Institute Genomics Platform"/>
            <consortium name="The Broad Institute Genome Sequencing Center for Infectious Disease"/>
            <person name="Wu L."/>
            <person name="Ma J."/>
        </authorList>
    </citation>
    <scope>NUCLEOTIDE SEQUENCE [LARGE SCALE GENOMIC DNA]</scope>
    <source>
        <strain evidence="3">CCUG 62952</strain>
    </source>
</reference>
<dbReference type="SMART" id="SM00228">
    <property type="entry name" value="PDZ"/>
    <property type="match status" value="1"/>
</dbReference>
<keyword evidence="2" id="KW-0645">Protease</keyword>
<dbReference type="GO" id="GO:0006508">
    <property type="term" value="P:proteolysis"/>
    <property type="evidence" value="ECO:0007669"/>
    <property type="project" value="UniProtKB-KW"/>
</dbReference>
<dbReference type="EMBL" id="JBHTJH010000010">
    <property type="protein sequence ID" value="MFD0862621.1"/>
    <property type="molecule type" value="Genomic_DNA"/>
</dbReference>
<dbReference type="SUPFAM" id="SSF50630">
    <property type="entry name" value="Acid proteases"/>
    <property type="match status" value="1"/>
</dbReference>
<dbReference type="GO" id="GO:0008233">
    <property type="term" value="F:peptidase activity"/>
    <property type="evidence" value="ECO:0007669"/>
    <property type="project" value="UniProtKB-KW"/>
</dbReference>
<name>A0ABW3D0X6_9FLAO</name>
<dbReference type="InterPro" id="IPR001478">
    <property type="entry name" value="PDZ"/>
</dbReference>
<dbReference type="Pfam" id="PF17820">
    <property type="entry name" value="PDZ_6"/>
    <property type="match status" value="1"/>
</dbReference>
<dbReference type="InterPro" id="IPR036034">
    <property type="entry name" value="PDZ_sf"/>
</dbReference>
<feature type="domain" description="PDZ" evidence="1">
    <location>
        <begin position="332"/>
        <end position="374"/>
    </location>
</feature>
<protein>
    <submittedName>
        <fullName evidence="2">Aspartyl protease family protein</fullName>
    </submittedName>
</protein>
<keyword evidence="2" id="KW-0378">Hydrolase</keyword>
<dbReference type="PROSITE" id="PS50106">
    <property type="entry name" value="PDZ"/>
    <property type="match status" value="1"/>
</dbReference>
<sequence length="401" mass="45106">MSNLIVLPVEINGVELTFLLDTGVNKPILFNLTENDSLQINNVRKIMIRGLGSGAPVEALLSKNNTMKIGGVVSTDQEMYVVLDENLNFSTRLGIPIHGIIGHDLLKDFIVELKYSTKRLKFYDPDNYQYKNCKKCETFPLNFNGKKPYLDAMVTVDDNEEIPVKLLIDSGGSDAVWLFENVEKGIRVPERNFRDFLGRGLGGSIYGERSRLQTFKVGSFELKDAKVAFPDSLDIELAYAYQERNGSIGGDILKRFDLVLDYPNQQLTLKKNGLFKKPFEYNMSGIELQHNGTRMVKKLDAQYGGVKRKDDSSIEIVLSDIYKMALVPAFEIAEVREGSPAEASGLKKGDILVSINGKGVDSYELQEVIGMLSNRDGKNIRLIVERNGKELRFDFKLRKLL</sequence>
<organism evidence="2 3">
    <name type="scientific">Sungkyunkwania multivorans</name>
    <dbReference type="NCBI Taxonomy" id="1173618"/>
    <lineage>
        <taxon>Bacteria</taxon>
        <taxon>Pseudomonadati</taxon>
        <taxon>Bacteroidota</taxon>
        <taxon>Flavobacteriia</taxon>
        <taxon>Flavobacteriales</taxon>
        <taxon>Flavobacteriaceae</taxon>
        <taxon>Sungkyunkwania</taxon>
    </lineage>
</organism>
<evidence type="ECO:0000259" key="1">
    <source>
        <dbReference type="PROSITE" id="PS50106"/>
    </source>
</evidence>
<comment type="caution">
    <text evidence="2">The sequence shown here is derived from an EMBL/GenBank/DDBJ whole genome shotgun (WGS) entry which is preliminary data.</text>
</comment>
<dbReference type="Gene3D" id="2.30.42.10">
    <property type="match status" value="1"/>
</dbReference>
<evidence type="ECO:0000313" key="2">
    <source>
        <dbReference type="EMBL" id="MFD0862621.1"/>
    </source>
</evidence>
<proteinExistence type="predicted"/>
<dbReference type="RefSeq" id="WP_386407920.1">
    <property type="nucleotide sequence ID" value="NZ_JBHTJH010000010.1"/>
</dbReference>
<dbReference type="Proteomes" id="UP001596978">
    <property type="component" value="Unassembled WGS sequence"/>
</dbReference>
<dbReference type="InterPro" id="IPR041489">
    <property type="entry name" value="PDZ_6"/>
</dbReference>
<dbReference type="Pfam" id="PF13650">
    <property type="entry name" value="Asp_protease_2"/>
    <property type="match status" value="2"/>
</dbReference>
<keyword evidence="3" id="KW-1185">Reference proteome</keyword>
<dbReference type="InterPro" id="IPR021109">
    <property type="entry name" value="Peptidase_aspartic_dom_sf"/>
</dbReference>